<proteinExistence type="predicted"/>
<sequence>MAVGPFHEDQANSLDKLESLGHSAPPSGYLLPVETVLDDIPALALTGTEARRLRHGQPIPVLQVASRSPLKNISQGDVVRAMVEGRLVALAKIKGGEIRPFRVINF</sequence>
<dbReference type="AlphaFoldDB" id="A0A075H369"/>
<protein>
    <submittedName>
        <fullName evidence="1">tRNA pseudouridine synthase B (TruB, PUS4, TRUB1)</fullName>
        <ecNumber evidence="1">5.4.99.25</ecNumber>
    </submittedName>
</protein>
<evidence type="ECO:0000313" key="1">
    <source>
        <dbReference type="EMBL" id="AIF10611.1"/>
    </source>
</evidence>
<gene>
    <name evidence="1" type="primary">PUS4</name>
    <name evidence="1" type="synonym">truB</name>
    <name evidence="1" type="synonym">TRUB1</name>
</gene>
<keyword evidence="1" id="KW-0413">Isomerase</keyword>
<name>A0A075H369_9ARCH</name>
<dbReference type="EC" id="5.4.99.25" evidence="1"/>
<dbReference type="GO" id="GO:0160148">
    <property type="term" value="F:tRNA pseudouridine(55) synthase activity"/>
    <property type="evidence" value="ECO:0007669"/>
    <property type="project" value="UniProtKB-EC"/>
</dbReference>
<accession>A0A075H369</accession>
<organism evidence="1">
    <name type="scientific">uncultured marine thaumarchaeote KM3_46_G10</name>
    <dbReference type="NCBI Taxonomy" id="1456161"/>
    <lineage>
        <taxon>Archaea</taxon>
        <taxon>Nitrososphaerota</taxon>
        <taxon>environmental samples</taxon>
    </lineage>
</organism>
<reference evidence="1" key="1">
    <citation type="journal article" date="2014" name="Genome Biol. Evol.">
        <title>Pangenome evidence for extensive interdomain horizontal transfer affecting lineage core and shell genes in uncultured planktonic thaumarchaeota and euryarchaeota.</title>
        <authorList>
            <person name="Deschamps P."/>
            <person name="Zivanovic Y."/>
            <person name="Moreira D."/>
            <person name="Rodriguez-Valera F."/>
            <person name="Lopez-Garcia P."/>
        </authorList>
    </citation>
    <scope>NUCLEOTIDE SEQUENCE</scope>
</reference>
<dbReference type="EMBL" id="KF900895">
    <property type="protein sequence ID" value="AIF10611.1"/>
    <property type="molecule type" value="Genomic_DNA"/>
</dbReference>